<gene>
    <name evidence="2" type="ORF">AW171_hschr42353</name>
</gene>
<name>A0A120K252_9SACH</name>
<dbReference type="AlphaFoldDB" id="A0A120K252"/>
<evidence type="ECO:0000256" key="1">
    <source>
        <dbReference type="SAM" id="MobiDB-lite"/>
    </source>
</evidence>
<organism evidence="2 3">
    <name type="scientific">Eremothecium sinecaudum</name>
    <dbReference type="NCBI Taxonomy" id="45286"/>
    <lineage>
        <taxon>Eukaryota</taxon>
        <taxon>Fungi</taxon>
        <taxon>Dikarya</taxon>
        <taxon>Ascomycota</taxon>
        <taxon>Saccharomycotina</taxon>
        <taxon>Saccharomycetes</taxon>
        <taxon>Saccharomycetales</taxon>
        <taxon>Saccharomycetaceae</taxon>
        <taxon>Eremothecium</taxon>
    </lineage>
</organism>
<evidence type="ECO:0000313" key="3">
    <source>
        <dbReference type="Proteomes" id="UP000243052"/>
    </source>
</evidence>
<keyword evidence="3" id="KW-1185">Reference proteome</keyword>
<feature type="compositionally biased region" description="Basic and acidic residues" evidence="1">
    <location>
        <begin position="1"/>
        <end position="17"/>
    </location>
</feature>
<feature type="region of interest" description="Disordered" evidence="1">
    <location>
        <begin position="1"/>
        <end position="24"/>
    </location>
</feature>
<reference evidence="2 3" key="1">
    <citation type="submission" date="2016-01" db="EMBL/GenBank/DDBJ databases">
        <title>Genome sequence of the yeast Holleya sinecauda.</title>
        <authorList>
            <person name="Dietrich F.S."/>
        </authorList>
    </citation>
    <scope>NUCLEOTIDE SEQUENCE [LARGE SCALE GENOMIC DNA]</scope>
    <source>
        <strain evidence="2 3">ATCC 58844</strain>
    </source>
</reference>
<dbReference type="EMBL" id="CP014244">
    <property type="protein sequence ID" value="AMD20460.1"/>
    <property type="molecule type" value="Genomic_DNA"/>
</dbReference>
<dbReference type="OrthoDB" id="4047389at2759"/>
<evidence type="ECO:0000313" key="2">
    <source>
        <dbReference type="EMBL" id="AMD20460.1"/>
    </source>
</evidence>
<accession>A0A120K252</accession>
<proteinExistence type="predicted"/>
<protein>
    <submittedName>
        <fullName evidence="2">HDL284Cp</fullName>
    </submittedName>
</protein>
<dbReference type="RefSeq" id="XP_017987456.1">
    <property type="nucleotide sequence ID" value="XM_018131966.1"/>
</dbReference>
<dbReference type="GeneID" id="28723706"/>
<dbReference type="Proteomes" id="UP000243052">
    <property type="component" value="Chromosome iv"/>
</dbReference>
<sequence>MSDNKLQRKTYDNNDHAKRPRGFGLASPNTNIVIGNIHLQKNVGGSMEESLPASKLTKRLLDFYLKRGRWKSKRRRPLKIDQFMDNGLKHIRCGVYAGSQDDRPIRCSMRGIKHLYYVSPNVPCMCTWCTLKPSPLRSDITVFCRESMCIEPNTRWVNTLRPFLVGDQIYERQHSSITRML</sequence>